<dbReference type="OrthoDB" id="7693309at2"/>
<proteinExistence type="predicted"/>
<evidence type="ECO:0008006" key="3">
    <source>
        <dbReference type="Google" id="ProtNLM"/>
    </source>
</evidence>
<reference evidence="1 2" key="2">
    <citation type="submission" date="2019-01" db="EMBL/GenBank/DDBJ databases">
        <authorList>
            <person name="Li Y."/>
        </authorList>
    </citation>
    <scope>NUCLEOTIDE SEQUENCE [LARGE SCALE GENOMIC DNA]</scope>
    <source>
        <strain evidence="1 2">D19-10-3-21</strain>
    </source>
</reference>
<dbReference type="Pfam" id="PF05354">
    <property type="entry name" value="Phage_attach"/>
    <property type="match status" value="1"/>
</dbReference>
<gene>
    <name evidence="1" type="ORF">D2T31_04965</name>
</gene>
<dbReference type="InterPro" id="IPR008018">
    <property type="entry name" value="Phage_tail_attach_FII"/>
</dbReference>
<dbReference type="RefSeq" id="WP_128236518.1">
    <property type="nucleotide sequence ID" value="NZ_SAUX01000004.1"/>
</dbReference>
<comment type="caution">
    <text evidence="1">The sequence shown here is derived from an EMBL/GenBank/DDBJ whole genome shotgun (WGS) entry which is preliminary data.</text>
</comment>
<accession>A0A443KFA3</accession>
<evidence type="ECO:0000313" key="1">
    <source>
        <dbReference type="EMBL" id="RWR31352.1"/>
    </source>
</evidence>
<evidence type="ECO:0000313" key="2">
    <source>
        <dbReference type="Proteomes" id="UP000285295"/>
    </source>
</evidence>
<organism evidence="1 2">
    <name type="scientific">Paenirhodobacter populi</name>
    <dbReference type="NCBI Taxonomy" id="2306993"/>
    <lineage>
        <taxon>Bacteria</taxon>
        <taxon>Pseudomonadati</taxon>
        <taxon>Pseudomonadota</taxon>
        <taxon>Alphaproteobacteria</taxon>
        <taxon>Rhodobacterales</taxon>
        <taxon>Rhodobacter group</taxon>
        <taxon>Paenirhodobacter</taxon>
    </lineage>
</organism>
<reference evidence="1 2" key="1">
    <citation type="submission" date="2019-01" db="EMBL/GenBank/DDBJ databases">
        <title>Sinorhodobacter populi sp. nov. isolated from the symptomatic bark tissue of Populus euramericana canker.</title>
        <authorList>
            <person name="Xu G."/>
        </authorList>
    </citation>
    <scope>NUCLEOTIDE SEQUENCE [LARGE SCALE GENOMIC DNA]</scope>
    <source>
        <strain evidence="1 2">D19-10-3-21</strain>
    </source>
</reference>
<sequence length="108" mass="11617">MSSLFDGVAGLLSDVFGGPVIYRPKGGDERAIQSVFRKAPLEAIDSDGHPVLIVAPTWRVRRDLAPEVARGDRIVPGDGVIYEIQNTHVSGSPASDAFILCELFEVDP</sequence>
<dbReference type="GO" id="GO:0019068">
    <property type="term" value="P:virion assembly"/>
    <property type="evidence" value="ECO:0007669"/>
    <property type="project" value="InterPro"/>
</dbReference>
<name>A0A443KFA3_9RHOB</name>
<protein>
    <recommendedName>
        <fullName evidence="3">Head-tail adaptor protein</fullName>
    </recommendedName>
</protein>
<dbReference type="EMBL" id="SAUX01000004">
    <property type="protein sequence ID" value="RWR31352.1"/>
    <property type="molecule type" value="Genomic_DNA"/>
</dbReference>
<dbReference type="AlphaFoldDB" id="A0A443KFA3"/>
<dbReference type="Proteomes" id="UP000285295">
    <property type="component" value="Unassembled WGS sequence"/>
</dbReference>